<comment type="similarity">
    <text evidence="1">Belongs to the LytR/CpsA/Psr (LCP) family.</text>
</comment>
<evidence type="ECO:0000256" key="1">
    <source>
        <dbReference type="ARBA" id="ARBA00006068"/>
    </source>
</evidence>
<dbReference type="Gene3D" id="3.40.630.190">
    <property type="entry name" value="LCP protein"/>
    <property type="match status" value="1"/>
</dbReference>
<feature type="domain" description="Cell envelope-related transcriptional attenuator" evidence="3">
    <location>
        <begin position="86"/>
        <end position="235"/>
    </location>
</feature>
<comment type="caution">
    <text evidence="4">The sequence shown here is derived from an EMBL/GenBank/DDBJ whole genome shotgun (WGS) entry which is preliminary data.</text>
</comment>
<dbReference type="EMBL" id="JBHUMM010000045">
    <property type="protein sequence ID" value="MFD2673540.1"/>
    <property type="molecule type" value="Genomic_DNA"/>
</dbReference>
<keyword evidence="5" id="KW-1185">Reference proteome</keyword>
<reference evidence="5" key="1">
    <citation type="journal article" date="2019" name="Int. J. Syst. Evol. Microbiol.">
        <title>The Global Catalogue of Microorganisms (GCM) 10K type strain sequencing project: providing services to taxonomists for standard genome sequencing and annotation.</title>
        <authorList>
            <consortium name="The Broad Institute Genomics Platform"/>
            <consortium name="The Broad Institute Genome Sequencing Center for Infectious Disease"/>
            <person name="Wu L."/>
            <person name="Ma J."/>
        </authorList>
    </citation>
    <scope>NUCLEOTIDE SEQUENCE [LARGE SCALE GENOMIC DNA]</scope>
    <source>
        <strain evidence="5">KCTC 33676</strain>
    </source>
</reference>
<evidence type="ECO:0000313" key="5">
    <source>
        <dbReference type="Proteomes" id="UP001597497"/>
    </source>
</evidence>
<dbReference type="RefSeq" id="WP_379931129.1">
    <property type="nucleotide sequence ID" value="NZ_JBHUMM010000045.1"/>
</dbReference>
<evidence type="ECO:0000313" key="4">
    <source>
        <dbReference type="EMBL" id="MFD2673540.1"/>
    </source>
</evidence>
<evidence type="ECO:0000259" key="3">
    <source>
        <dbReference type="Pfam" id="PF03816"/>
    </source>
</evidence>
<feature type="compositionally biased region" description="Polar residues" evidence="2">
    <location>
        <begin position="332"/>
        <end position="358"/>
    </location>
</feature>
<gene>
    <name evidence="4" type="ORF">ACFSUC_18485</name>
</gene>
<dbReference type="PANTHER" id="PTHR33392">
    <property type="entry name" value="POLYISOPRENYL-TEICHOIC ACID--PEPTIDOGLYCAN TEICHOIC ACID TRANSFERASE TAGU"/>
    <property type="match status" value="1"/>
</dbReference>
<evidence type="ECO:0000256" key="2">
    <source>
        <dbReference type="SAM" id="MobiDB-lite"/>
    </source>
</evidence>
<accession>A0ABW5REN5</accession>
<dbReference type="Proteomes" id="UP001597497">
    <property type="component" value="Unassembled WGS sequence"/>
</dbReference>
<dbReference type="InterPro" id="IPR004474">
    <property type="entry name" value="LytR_CpsA_psr"/>
</dbReference>
<organism evidence="4 5">
    <name type="scientific">Marinicrinis sediminis</name>
    <dbReference type="NCBI Taxonomy" id="1652465"/>
    <lineage>
        <taxon>Bacteria</taxon>
        <taxon>Bacillati</taxon>
        <taxon>Bacillota</taxon>
        <taxon>Bacilli</taxon>
        <taxon>Bacillales</taxon>
        <taxon>Paenibacillaceae</taxon>
    </lineage>
</organism>
<name>A0ABW5REN5_9BACL</name>
<dbReference type="NCBIfam" id="TIGR00350">
    <property type="entry name" value="lytR_cpsA_psr"/>
    <property type="match status" value="1"/>
</dbReference>
<feature type="region of interest" description="Disordered" evidence="2">
    <location>
        <begin position="313"/>
        <end position="358"/>
    </location>
</feature>
<dbReference type="InterPro" id="IPR050922">
    <property type="entry name" value="LytR/CpsA/Psr_CW_biosynth"/>
</dbReference>
<proteinExistence type="inferred from homology"/>
<dbReference type="Pfam" id="PF03816">
    <property type="entry name" value="LytR_cpsA_psr"/>
    <property type="match status" value="1"/>
</dbReference>
<dbReference type="PANTHER" id="PTHR33392:SF6">
    <property type="entry name" value="POLYISOPRENYL-TEICHOIC ACID--PEPTIDOGLYCAN TEICHOIC ACID TRANSFERASE TAGU"/>
    <property type="match status" value="1"/>
</dbReference>
<sequence>MKKRKWKWILISLLIVLIGLGSALTYYLYSVAADIHTSKENSRFKDLYQDDEVQQYEPEVWEGTERVNILLLGGDSRGIENGEPPRSDTMIVVSVDPVSKQVHLLSILRDTWVDIPGHGQSRINSAFATGGPYLAQKAVSEWLGIPIQYHIFVDFEGFIALVDAVGGIDYYVEKDMYYSSRADGPAYTINLKEGYQHLDGQKALQYVRFRHDAMSDYARTERQRNFLTAIADKVQSTSSIMKFPSILNNVKKHIETNITPNNLLKLGNLAFDVRTSQVASLQLPPFELLQEVSIGGASVLTADQAQLQQFIQESFAKQPEPEQPAPTDAEGTHSSSGADGQTGESSSSLTEPASDSAS</sequence>
<protein>
    <submittedName>
        <fullName evidence="4">LCP family protein</fullName>
    </submittedName>
</protein>